<organism evidence="2">
    <name type="scientific">Thermohahella caldifontis</name>
    <dbReference type="NCBI Taxonomy" id="3142973"/>
    <lineage>
        <taxon>Bacteria</taxon>
        <taxon>Pseudomonadati</taxon>
        <taxon>Pseudomonadota</taxon>
        <taxon>Gammaproteobacteria</taxon>
        <taxon>Oceanospirillales</taxon>
        <taxon>Hahellaceae</taxon>
        <taxon>Thermohahella</taxon>
    </lineage>
</organism>
<proteinExistence type="predicted"/>
<dbReference type="RefSeq" id="WP_369602517.1">
    <property type="nucleotide sequence ID" value="NZ_CP154858.1"/>
</dbReference>
<dbReference type="KEGG" id="tcd:AAIA72_06060"/>
<dbReference type="InterPro" id="IPR010657">
    <property type="entry name" value="ImpA_N"/>
</dbReference>
<reference evidence="2" key="1">
    <citation type="submission" date="2024-05" db="EMBL/GenBank/DDBJ databases">
        <title>Genome sequencing of novel strain.</title>
        <authorList>
            <person name="Ganbat D."/>
            <person name="Ganbat S."/>
            <person name="Lee S.-J."/>
        </authorList>
    </citation>
    <scope>NUCLEOTIDE SEQUENCE</scope>
    <source>
        <strain evidence="2">SMD15-11</strain>
    </source>
</reference>
<feature type="domain" description="ImpA N-terminal" evidence="1">
    <location>
        <begin position="11"/>
        <end position="113"/>
    </location>
</feature>
<evidence type="ECO:0000259" key="1">
    <source>
        <dbReference type="Pfam" id="PF06812"/>
    </source>
</evidence>
<evidence type="ECO:0000313" key="2">
    <source>
        <dbReference type="EMBL" id="XDT73530.1"/>
    </source>
</evidence>
<dbReference type="PANTHER" id="PTHR37024">
    <property type="entry name" value="TYPE VI SECRETION SYSTEM DUF2094 AND IMPA-RELATED DOMAIN PROTEIN"/>
    <property type="match status" value="1"/>
</dbReference>
<dbReference type="PANTHER" id="PTHR37024:SF3">
    <property type="entry name" value="TYPE VI SECRETION SYSTEM PROTEIN TSSA"/>
    <property type="match status" value="1"/>
</dbReference>
<dbReference type="EMBL" id="CP154858">
    <property type="protein sequence ID" value="XDT73530.1"/>
    <property type="molecule type" value="Genomic_DNA"/>
</dbReference>
<sequence length="145" mass="16595">MDFETLRARVLQPVTALNPLGGDIRLDERFDAIRSEIQAWESLESETHPDWKRLSEACCHLLASESKDILLLCWLAYAWGQHVPERGVTEACLILGEALTEWGRGFIPAASASGRFAWRWIGWLPDGCRKRRSAGRTSMRPCWRR</sequence>
<accession>A0AB39V005</accession>
<dbReference type="Pfam" id="PF06812">
    <property type="entry name" value="ImpA_N"/>
    <property type="match status" value="1"/>
</dbReference>
<gene>
    <name evidence="2" type="ORF">AAIA72_06060</name>
</gene>
<protein>
    <submittedName>
        <fullName evidence="2">Type VI secretion system ImpA family N-terminal domain-containing protein</fullName>
    </submittedName>
</protein>
<name>A0AB39V005_9GAMM</name>
<dbReference type="AlphaFoldDB" id="A0AB39V005"/>